<accession>A0A4V3DDW6</accession>
<sequence>MYKINLKSVKRLRYVPLSRLFRIMKLTILFLLIGFIQVSAASYGQTLSIKKQDMTYRQLFKEISSQTGFEILLHSTNFNLNKRVDVDFKSMPLMTALSWIKSKENLDFKIEGQSILLRTLDKESLVKESQQMERVRGTVTDESGKPLSGATLRVKGKNISTVTNEKGEFSLLVVLNQDVLMVSMIGYNSREVKINSSTPLSVKLQIQQTDIEDVEVTVNTGYQRIRPEQSTGAIATLGEKEYSSRINTNFLDGLTNRLPGLMINNDVQFTSNGTSRPLFNIRGISTMSANQSPLIVVDGYPTELTLDMLDPNEISSVTILKDAAAATVYGVRASNGVIIINRKQAAVGKPKYAFRATAGIRPSENYNRYRWDDNQSEVVMAYQKSLHSANINSNTWHQAITATLGREQRPETFFILAQLAGKAITQEQADQRFAELMSYDNKNDYRKLFLQTAVNQTYNFNVSGGSDKATYYLTANYINNRPNSIANENSRFMLSGRSNLKLSQKLSLEFTTDYQEQFAKSSPVPGIASMAPYERLQDPSGAPHFITGSGISPVYNSYLVSQGLYDQLYYPLVDVNEINDRTNSANNRFTANFNYKLGNGFDLSFGGIYETSRSDINYLASEQSSVARRYVNSYATRSTDGILNFPVPRGGFLRQDDTKTSSYTGRAQLNYNKTFKEVHTVNAIAGAEVRNLVYKSHRSSYFGYNDETLLHQPVDYASIATGMVRGSYNLPSPLQNSFNSLFDQQYVEDRFISAYTNMVYSYKDTYSLTGSMRIDQSNLFGTDPKYKYKPLWSLGAAWNIHKESFMQHIDAIDQLKLRAAYGFNGNVAKMSLPEVVAQSALNQFTFPRSTSLELVSYANSSLRWEQTKNINIGLDYGLLKNISGSIDLYKKNSTDLLGSALIDPTIGVSPSLINKANINNTGIEFALRADWIATDKLNWNTGLILARNTSKVTEVYQRGDYNPETLQAIGFVKGYPVGALFSHRWAGLDGAGYPIIKDDQGKEFSTNINIPNNGMYELMRREDSGLTYYQGSSIPTINAGFSNRVDIGNFYIFAMINYYGGFKTRIPRANPSLLRPLEGAGSYWKQAGDENTTDVMALVAFEKDNPRNAYNYADTYVVNGAYITLGDLTLSYNFNQSPFIKRARFTNFEVKAQASNLWTKGFNRDNYSVATGSYQKTYMTPTYTLGIFTNF</sequence>
<evidence type="ECO:0000256" key="5">
    <source>
        <dbReference type="ARBA" id="ARBA00023136"/>
    </source>
</evidence>
<name>A0A4V3DDW6_9SPHI</name>
<keyword evidence="3 7" id="KW-1134">Transmembrane beta strand</keyword>
<evidence type="ECO:0000259" key="8">
    <source>
        <dbReference type="Pfam" id="PF07715"/>
    </source>
</evidence>
<dbReference type="InterPro" id="IPR039426">
    <property type="entry name" value="TonB-dep_rcpt-like"/>
</dbReference>
<dbReference type="Gene3D" id="2.60.40.1120">
    <property type="entry name" value="Carboxypeptidase-like, regulatory domain"/>
    <property type="match status" value="1"/>
</dbReference>
<dbReference type="Gene3D" id="2.170.130.10">
    <property type="entry name" value="TonB-dependent receptor, plug domain"/>
    <property type="match status" value="1"/>
</dbReference>
<dbReference type="GO" id="GO:0009279">
    <property type="term" value="C:cell outer membrane"/>
    <property type="evidence" value="ECO:0007669"/>
    <property type="project" value="UniProtKB-SubCell"/>
</dbReference>
<dbReference type="NCBIfam" id="TIGR04056">
    <property type="entry name" value="OMP_RagA_SusC"/>
    <property type="match status" value="1"/>
</dbReference>
<keyword evidence="4 7" id="KW-0812">Transmembrane</keyword>
<keyword evidence="6 7" id="KW-0998">Cell outer membrane</keyword>
<dbReference type="InterPro" id="IPR036942">
    <property type="entry name" value="Beta-barrel_TonB_sf"/>
</dbReference>
<dbReference type="InterPro" id="IPR037066">
    <property type="entry name" value="Plug_dom_sf"/>
</dbReference>
<dbReference type="InterPro" id="IPR023996">
    <property type="entry name" value="TonB-dep_OMP_SusC/RagA"/>
</dbReference>
<protein>
    <submittedName>
        <fullName evidence="9">TonB-linked SusC/RagA family outer membrane protein</fullName>
    </submittedName>
</protein>
<comment type="subcellular location">
    <subcellularLocation>
        <location evidence="1 7">Cell outer membrane</location>
        <topology evidence="1 7">Multi-pass membrane protein</topology>
    </subcellularLocation>
</comment>
<gene>
    <name evidence="9" type="ORF">CLV99_2086</name>
</gene>
<evidence type="ECO:0000256" key="2">
    <source>
        <dbReference type="ARBA" id="ARBA00022448"/>
    </source>
</evidence>
<dbReference type="Pfam" id="PF13715">
    <property type="entry name" value="CarbopepD_reg_2"/>
    <property type="match status" value="1"/>
</dbReference>
<dbReference type="InterPro" id="IPR008969">
    <property type="entry name" value="CarboxyPept-like_regulatory"/>
</dbReference>
<evidence type="ECO:0000313" key="10">
    <source>
        <dbReference type="Proteomes" id="UP000295292"/>
    </source>
</evidence>
<keyword evidence="10" id="KW-1185">Reference proteome</keyword>
<proteinExistence type="inferred from homology"/>
<dbReference type="InterPro" id="IPR012910">
    <property type="entry name" value="Plug_dom"/>
</dbReference>
<reference evidence="9 10" key="1">
    <citation type="submission" date="2019-03" db="EMBL/GenBank/DDBJ databases">
        <title>Genomic Encyclopedia of Archaeal and Bacterial Type Strains, Phase II (KMG-II): from individual species to whole genera.</title>
        <authorList>
            <person name="Goeker M."/>
        </authorList>
    </citation>
    <scope>NUCLEOTIDE SEQUENCE [LARGE SCALE GENOMIC DNA]</scope>
    <source>
        <strain evidence="9 10">DSM 28353</strain>
    </source>
</reference>
<keyword evidence="5 7" id="KW-0472">Membrane</keyword>
<evidence type="ECO:0000256" key="4">
    <source>
        <dbReference type="ARBA" id="ARBA00022692"/>
    </source>
</evidence>
<evidence type="ECO:0000313" key="9">
    <source>
        <dbReference type="EMBL" id="TDQ78108.1"/>
    </source>
</evidence>
<comment type="caution">
    <text evidence="9">The sequence shown here is derived from an EMBL/GenBank/DDBJ whole genome shotgun (WGS) entry which is preliminary data.</text>
</comment>
<dbReference type="OrthoDB" id="9768177at2"/>
<dbReference type="PROSITE" id="PS52016">
    <property type="entry name" value="TONB_DEPENDENT_REC_3"/>
    <property type="match status" value="1"/>
</dbReference>
<dbReference type="SUPFAM" id="SSF56935">
    <property type="entry name" value="Porins"/>
    <property type="match status" value="1"/>
</dbReference>
<dbReference type="Gene3D" id="2.40.170.20">
    <property type="entry name" value="TonB-dependent receptor, beta-barrel domain"/>
    <property type="match status" value="1"/>
</dbReference>
<evidence type="ECO:0000256" key="7">
    <source>
        <dbReference type="PROSITE-ProRule" id="PRU01360"/>
    </source>
</evidence>
<dbReference type="AlphaFoldDB" id="A0A4V3DDW6"/>
<keyword evidence="2 7" id="KW-0813">Transport</keyword>
<dbReference type="Pfam" id="PF07715">
    <property type="entry name" value="Plug"/>
    <property type="match status" value="1"/>
</dbReference>
<evidence type="ECO:0000256" key="3">
    <source>
        <dbReference type="ARBA" id="ARBA00022452"/>
    </source>
</evidence>
<comment type="similarity">
    <text evidence="7">Belongs to the TonB-dependent receptor family.</text>
</comment>
<feature type="domain" description="TonB-dependent receptor plug" evidence="8">
    <location>
        <begin position="228"/>
        <end position="337"/>
    </location>
</feature>
<dbReference type="EMBL" id="SNYV01000013">
    <property type="protein sequence ID" value="TDQ78108.1"/>
    <property type="molecule type" value="Genomic_DNA"/>
</dbReference>
<dbReference type="Proteomes" id="UP000295292">
    <property type="component" value="Unassembled WGS sequence"/>
</dbReference>
<dbReference type="SUPFAM" id="SSF49464">
    <property type="entry name" value="Carboxypeptidase regulatory domain-like"/>
    <property type="match status" value="1"/>
</dbReference>
<organism evidence="9 10">
    <name type="scientific">Sphingobacterium yanglingense</name>
    <dbReference type="NCBI Taxonomy" id="1437280"/>
    <lineage>
        <taxon>Bacteria</taxon>
        <taxon>Pseudomonadati</taxon>
        <taxon>Bacteroidota</taxon>
        <taxon>Sphingobacteriia</taxon>
        <taxon>Sphingobacteriales</taxon>
        <taxon>Sphingobacteriaceae</taxon>
        <taxon>Sphingobacterium</taxon>
    </lineage>
</organism>
<evidence type="ECO:0000256" key="6">
    <source>
        <dbReference type="ARBA" id="ARBA00023237"/>
    </source>
</evidence>
<evidence type="ECO:0000256" key="1">
    <source>
        <dbReference type="ARBA" id="ARBA00004571"/>
    </source>
</evidence>